<dbReference type="InterPro" id="IPR045518">
    <property type="entry name" value="2EXR"/>
</dbReference>
<feature type="domain" description="2EXR" evidence="1">
    <location>
        <begin position="43"/>
        <end position="148"/>
    </location>
</feature>
<name>A0AAN7AIT8_9PEZI</name>
<gene>
    <name evidence="2" type="ORF">QBC35DRAFT_96560</name>
</gene>
<dbReference type="PANTHER" id="PTHR35910">
    <property type="entry name" value="2EXR DOMAIN-CONTAINING PROTEIN"/>
    <property type="match status" value="1"/>
</dbReference>
<reference evidence="2" key="2">
    <citation type="submission" date="2023-05" db="EMBL/GenBank/DDBJ databases">
        <authorList>
            <consortium name="Lawrence Berkeley National Laboratory"/>
            <person name="Steindorff A."/>
            <person name="Hensen N."/>
            <person name="Bonometti L."/>
            <person name="Westerberg I."/>
            <person name="Brannstrom I.O."/>
            <person name="Guillou S."/>
            <person name="Cros-Aarteil S."/>
            <person name="Calhoun S."/>
            <person name="Haridas S."/>
            <person name="Kuo A."/>
            <person name="Mondo S."/>
            <person name="Pangilinan J."/>
            <person name="Riley R."/>
            <person name="Labutti K."/>
            <person name="Andreopoulos B."/>
            <person name="Lipzen A."/>
            <person name="Chen C."/>
            <person name="Yanf M."/>
            <person name="Daum C."/>
            <person name="Ng V."/>
            <person name="Clum A."/>
            <person name="Ohm R."/>
            <person name="Martin F."/>
            <person name="Silar P."/>
            <person name="Natvig D."/>
            <person name="Lalanne C."/>
            <person name="Gautier V."/>
            <person name="Ament-Velasquez S.L."/>
            <person name="Kruys A."/>
            <person name="Hutchinson M.I."/>
            <person name="Powell A.J."/>
            <person name="Barry K."/>
            <person name="Miller A.N."/>
            <person name="Grigoriev I.V."/>
            <person name="Debuchy R."/>
            <person name="Gladieux P."/>
            <person name="Thoren M.H."/>
            <person name="Johannesson H."/>
        </authorList>
    </citation>
    <scope>NUCLEOTIDE SEQUENCE</scope>
    <source>
        <strain evidence="2">PSN309</strain>
    </source>
</reference>
<accession>A0AAN7AIT8</accession>
<keyword evidence="3" id="KW-1185">Reference proteome</keyword>
<sequence>MSHIGIHPAPVDQPKTPIWLDFQVISDELEGDGDTWRPKLKEFKRFSELPFELRAKVWRAAIMPRTIMVTCFDRHTKDHKRAEAALRPRRHWIPKVFQICHESREVALKTYERTFAWKVPPRLSGPETSVLPISDEAQVLFNFEQDALLLLGELEPYDQYGFSSPMVYFLRKEDTARVRHIACAFEGLQLSLYESDQVFGTLFHIIDRFPLASRLLVTTTDRDAETRKLKLPTTDNVLQKLWRAFLNGTTCANVTLASKQILMIKEDELTNFIAYNFAGEDTETLAN</sequence>
<comment type="caution">
    <text evidence="2">The sequence shown here is derived from an EMBL/GenBank/DDBJ whole genome shotgun (WGS) entry which is preliminary data.</text>
</comment>
<reference evidence="2" key="1">
    <citation type="journal article" date="2023" name="Mol. Phylogenet. Evol.">
        <title>Genome-scale phylogeny and comparative genomics of the fungal order Sordariales.</title>
        <authorList>
            <person name="Hensen N."/>
            <person name="Bonometti L."/>
            <person name="Westerberg I."/>
            <person name="Brannstrom I.O."/>
            <person name="Guillou S."/>
            <person name="Cros-Aarteil S."/>
            <person name="Calhoun S."/>
            <person name="Haridas S."/>
            <person name="Kuo A."/>
            <person name="Mondo S."/>
            <person name="Pangilinan J."/>
            <person name="Riley R."/>
            <person name="LaButti K."/>
            <person name="Andreopoulos B."/>
            <person name="Lipzen A."/>
            <person name="Chen C."/>
            <person name="Yan M."/>
            <person name="Daum C."/>
            <person name="Ng V."/>
            <person name="Clum A."/>
            <person name="Steindorff A."/>
            <person name="Ohm R.A."/>
            <person name="Martin F."/>
            <person name="Silar P."/>
            <person name="Natvig D.O."/>
            <person name="Lalanne C."/>
            <person name="Gautier V."/>
            <person name="Ament-Velasquez S.L."/>
            <person name="Kruys A."/>
            <person name="Hutchinson M.I."/>
            <person name="Powell A.J."/>
            <person name="Barry K."/>
            <person name="Miller A.N."/>
            <person name="Grigoriev I.V."/>
            <person name="Debuchy R."/>
            <person name="Gladieux P."/>
            <person name="Hiltunen Thoren M."/>
            <person name="Johannesson H."/>
        </authorList>
    </citation>
    <scope>NUCLEOTIDE SEQUENCE</scope>
    <source>
        <strain evidence="2">PSN309</strain>
    </source>
</reference>
<evidence type="ECO:0000313" key="2">
    <source>
        <dbReference type="EMBL" id="KAK4190236.1"/>
    </source>
</evidence>
<organism evidence="2 3">
    <name type="scientific">Podospora australis</name>
    <dbReference type="NCBI Taxonomy" id="1536484"/>
    <lineage>
        <taxon>Eukaryota</taxon>
        <taxon>Fungi</taxon>
        <taxon>Dikarya</taxon>
        <taxon>Ascomycota</taxon>
        <taxon>Pezizomycotina</taxon>
        <taxon>Sordariomycetes</taxon>
        <taxon>Sordariomycetidae</taxon>
        <taxon>Sordariales</taxon>
        <taxon>Podosporaceae</taxon>
        <taxon>Podospora</taxon>
    </lineage>
</organism>
<evidence type="ECO:0000313" key="3">
    <source>
        <dbReference type="Proteomes" id="UP001302126"/>
    </source>
</evidence>
<dbReference type="AlphaFoldDB" id="A0AAN7AIT8"/>
<protein>
    <recommendedName>
        <fullName evidence="1">2EXR domain-containing protein</fullName>
    </recommendedName>
</protein>
<proteinExistence type="predicted"/>
<dbReference type="Pfam" id="PF20150">
    <property type="entry name" value="2EXR"/>
    <property type="match status" value="1"/>
</dbReference>
<dbReference type="PANTHER" id="PTHR35910:SF6">
    <property type="entry name" value="2EXR DOMAIN-CONTAINING PROTEIN"/>
    <property type="match status" value="1"/>
</dbReference>
<dbReference type="EMBL" id="MU864368">
    <property type="protein sequence ID" value="KAK4190236.1"/>
    <property type="molecule type" value="Genomic_DNA"/>
</dbReference>
<dbReference type="Proteomes" id="UP001302126">
    <property type="component" value="Unassembled WGS sequence"/>
</dbReference>
<evidence type="ECO:0000259" key="1">
    <source>
        <dbReference type="Pfam" id="PF20150"/>
    </source>
</evidence>